<name>A0A835AEE2_9POAL</name>
<reference evidence="2" key="1">
    <citation type="submission" date="2020-07" db="EMBL/GenBank/DDBJ databases">
        <title>Genome sequence and genetic diversity analysis of an under-domesticated orphan crop, white fonio (Digitaria exilis).</title>
        <authorList>
            <person name="Bennetzen J.L."/>
            <person name="Chen S."/>
            <person name="Ma X."/>
            <person name="Wang X."/>
            <person name="Yssel A.E.J."/>
            <person name="Chaluvadi S.R."/>
            <person name="Johnson M."/>
            <person name="Gangashetty P."/>
            <person name="Hamidou F."/>
            <person name="Sanogo M.D."/>
            <person name="Zwaenepoel A."/>
            <person name="Wallace J."/>
            <person name="Van De Peer Y."/>
            <person name="Van Deynze A."/>
        </authorList>
    </citation>
    <scope>NUCLEOTIDE SEQUENCE</scope>
    <source>
        <tissue evidence="2">Leaves</tissue>
    </source>
</reference>
<dbReference type="Proteomes" id="UP000636709">
    <property type="component" value="Unassembled WGS sequence"/>
</dbReference>
<evidence type="ECO:0000313" key="3">
    <source>
        <dbReference type="Proteomes" id="UP000636709"/>
    </source>
</evidence>
<evidence type="ECO:0000313" key="2">
    <source>
        <dbReference type="EMBL" id="KAF8660319.1"/>
    </source>
</evidence>
<evidence type="ECO:0000256" key="1">
    <source>
        <dbReference type="SAM" id="MobiDB-lite"/>
    </source>
</evidence>
<sequence>MEVQNHALLRPDQGIIARGSLHSVFSIEVNLHHLLPGGNRHVEAKRKYYRRTHKVDPALPEEEEEEEELAAEAEEEEEEELAAEAERKEKQSKSTRNTTRKATRKTKKPEDQEWRRIVKQAQEPTNKEGDEPYSLRKRPMKKALSDVLQGEAEAAAAAKTRRKTERAKREPSNEDSEASPKKGIKTSRRNGGQRNATGFVIAEHGNTLRILTCSHTIDEVYAAGHHDVTVDEVNEFFSFDVHCSHQEVGILNELNGRPINEQVRMKTQASVVAIDSERDLMVLEINKSNIYLAGEQIMCDHPHPRINIAEDDPTELDVCILQGWPAQRMGSLSVGQLSFRRRTYEAITQINEKGYTMKLAEFTKMRGEEGSSGGPALDGLTRCVGVYHGVIGTKEYVVCANDVNVFLNKTGMVRF</sequence>
<accession>A0A835AEE2</accession>
<dbReference type="PANTHER" id="PTHR36141:SF4">
    <property type="entry name" value="OS08G0148566 PROTEIN"/>
    <property type="match status" value="1"/>
</dbReference>
<feature type="region of interest" description="Disordered" evidence="1">
    <location>
        <begin position="54"/>
        <end position="195"/>
    </location>
</feature>
<protein>
    <submittedName>
        <fullName evidence="2">Uncharacterized protein</fullName>
    </submittedName>
</protein>
<dbReference type="EMBL" id="JACEFO010002444">
    <property type="protein sequence ID" value="KAF8660319.1"/>
    <property type="molecule type" value="Genomic_DNA"/>
</dbReference>
<proteinExistence type="predicted"/>
<dbReference type="PANTHER" id="PTHR36141">
    <property type="entry name" value="OS08G0148500 PROTEIN"/>
    <property type="match status" value="1"/>
</dbReference>
<keyword evidence="3" id="KW-1185">Reference proteome</keyword>
<comment type="caution">
    <text evidence="2">The sequence shown here is derived from an EMBL/GenBank/DDBJ whole genome shotgun (WGS) entry which is preliminary data.</text>
</comment>
<feature type="compositionally biased region" description="Acidic residues" evidence="1">
    <location>
        <begin position="59"/>
        <end position="83"/>
    </location>
</feature>
<dbReference type="InterPro" id="IPR009003">
    <property type="entry name" value="Peptidase_S1_PA"/>
</dbReference>
<dbReference type="AlphaFoldDB" id="A0A835AEE2"/>
<feature type="compositionally biased region" description="Basic and acidic residues" evidence="1">
    <location>
        <begin position="125"/>
        <end position="134"/>
    </location>
</feature>
<dbReference type="SUPFAM" id="SSF50494">
    <property type="entry name" value="Trypsin-like serine proteases"/>
    <property type="match status" value="1"/>
</dbReference>
<feature type="compositionally biased region" description="Basic residues" evidence="1">
    <location>
        <begin position="98"/>
        <end position="107"/>
    </location>
</feature>
<dbReference type="Gene3D" id="2.40.10.120">
    <property type="match status" value="1"/>
</dbReference>
<gene>
    <name evidence="2" type="ORF">HU200_057895</name>
</gene>
<dbReference type="Pfam" id="PF13365">
    <property type="entry name" value="Trypsin_2"/>
    <property type="match status" value="1"/>
</dbReference>
<organism evidence="2 3">
    <name type="scientific">Digitaria exilis</name>
    <dbReference type="NCBI Taxonomy" id="1010633"/>
    <lineage>
        <taxon>Eukaryota</taxon>
        <taxon>Viridiplantae</taxon>
        <taxon>Streptophyta</taxon>
        <taxon>Embryophyta</taxon>
        <taxon>Tracheophyta</taxon>
        <taxon>Spermatophyta</taxon>
        <taxon>Magnoliopsida</taxon>
        <taxon>Liliopsida</taxon>
        <taxon>Poales</taxon>
        <taxon>Poaceae</taxon>
        <taxon>PACMAD clade</taxon>
        <taxon>Panicoideae</taxon>
        <taxon>Panicodae</taxon>
        <taxon>Paniceae</taxon>
        <taxon>Anthephorinae</taxon>
        <taxon>Digitaria</taxon>
    </lineage>
</organism>
<dbReference type="OrthoDB" id="693280at2759"/>